<dbReference type="PANTHER" id="PTHR37536:SF1">
    <property type="entry name" value="ASPERGILLOPEPSIN, PUTAITVE (AFU_ORTHOLOGUE AFUA_7G01200)"/>
    <property type="match status" value="1"/>
</dbReference>
<evidence type="ECO:0000256" key="1">
    <source>
        <dbReference type="PIRSR" id="PIRSR600250-50"/>
    </source>
</evidence>
<keyword evidence="4" id="KW-0378">Hydrolase</keyword>
<evidence type="ECO:0000256" key="3">
    <source>
        <dbReference type="SAM" id="SignalP"/>
    </source>
</evidence>
<name>A0AAJ0BRT3_9PEZI</name>
<dbReference type="InterPro" id="IPR038656">
    <property type="entry name" value="Peptidase_G1_sf"/>
</dbReference>
<dbReference type="InterPro" id="IPR000250">
    <property type="entry name" value="Peptidase_G1"/>
</dbReference>
<accession>A0AAJ0BRT3</accession>
<keyword evidence="4" id="KW-0645">Protease</keyword>
<dbReference type="EMBL" id="MU839030">
    <property type="protein sequence ID" value="KAK1763111.1"/>
    <property type="molecule type" value="Genomic_DNA"/>
</dbReference>
<feature type="chain" id="PRO_5042570362" evidence="3">
    <location>
        <begin position="21"/>
        <end position="284"/>
    </location>
</feature>
<feature type="signal peptide" evidence="3">
    <location>
        <begin position="1"/>
        <end position="20"/>
    </location>
</feature>
<reference evidence="4" key="1">
    <citation type="submission" date="2023-06" db="EMBL/GenBank/DDBJ databases">
        <title>Genome-scale phylogeny and comparative genomics of the fungal order Sordariales.</title>
        <authorList>
            <consortium name="Lawrence Berkeley National Laboratory"/>
            <person name="Hensen N."/>
            <person name="Bonometti L."/>
            <person name="Westerberg I."/>
            <person name="Brannstrom I.O."/>
            <person name="Guillou S."/>
            <person name="Cros-Aarteil S."/>
            <person name="Calhoun S."/>
            <person name="Haridas S."/>
            <person name="Kuo A."/>
            <person name="Mondo S."/>
            <person name="Pangilinan J."/>
            <person name="Riley R."/>
            <person name="Labutti K."/>
            <person name="Andreopoulos B."/>
            <person name="Lipzen A."/>
            <person name="Chen C."/>
            <person name="Yanf M."/>
            <person name="Daum C."/>
            <person name="Ng V."/>
            <person name="Clum A."/>
            <person name="Steindorff A."/>
            <person name="Ohm R."/>
            <person name="Martin F."/>
            <person name="Silar P."/>
            <person name="Natvig D."/>
            <person name="Lalanne C."/>
            <person name="Gautier V."/>
            <person name="Ament-Velasquez S.L."/>
            <person name="Kruys A."/>
            <person name="Hutchinson M.I."/>
            <person name="Powell A.J."/>
            <person name="Barry K."/>
            <person name="Miller A.N."/>
            <person name="Grigoriev I.V."/>
            <person name="Debuchy R."/>
            <person name="Gladieux P."/>
            <person name="Thoren M.H."/>
            <person name="Johannesson H."/>
        </authorList>
    </citation>
    <scope>NUCLEOTIDE SEQUENCE</scope>
    <source>
        <strain evidence="4">8032-3</strain>
    </source>
</reference>
<dbReference type="AlphaFoldDB" id="A0AAJ0BRT3"/>
<evidence type="ECO:0000313" key="5">
    <source>
        <dbReference type="Proteomes" id="UP001244011"/>
    </source>
</evidence>
<dbReference type="GO" id="GO:0006508">
    <property type="term" value="P:proteolysis"/>
    <property type="evidence" value="ECO:0007669"/>
    <property type="project" value="UniProtKB-KW"/>
</dbReference>
<feature type="region of interest" description="Disordered" evidence="2">
    <location>
        <begin position="40"/>
        <end position="71"/>
    </location>
</feature>
<organism evidence="4 5">
    <name type="scientific">Phialemonium atrogriseum</name>
    <dbReference type="NCBI Taxonomy" id="1093897"/>
    <lineage>
        <taxon>Eukaryota</taxon>
        <taxon>Fungi</taxon>
        <taxon>Dikarya</taxon>
        <taxon>Ascomycota</taxon>
        <taxon>Pezizomycotina</taxon>
        <taxon>Sordariomycetes</taxon>
        <taxon>Sordariomycetidae</taxon>
        <taxon>Cephalothecales</taxon>
        <taxon>Cephalothecaceae</taxon>
        <taxon>Phialemonium</taxon>
    </lineage>
</organism>
<keyword evidence="5" id="KW-1185">Reference proteome</keyword>
<keyword evidence="3" id="KW-0732">Signal</keyword>
<feature type="active site" description="Proton acceptor" evidence="1">
    <location>
        <position position="217"/>
    </location>
</feature>
<dbReference type="GeneID" id="85312267"/>
<dbReference type="PANTHER" id="PTHR37536">
    <property type="entry name" value="PUTATIVE (AFU_ORTHOLOGUE AFUA_3G02970)-RELATED"/>
    <property type="match status" value="1"/>
</dbReference>
<dbReference type="InterPro" id="IPR013320">
    <property type="entry name" value="ConA-like_dom_sf"/>
</dbReference>
<dbReference type="Pfam" id="PF01828">
    <property type="entry name" value="Peptidase_A4"/>
    <property type="match status" value="1"/>
</dbReference>
<dbReference type="Gene3D" id="2.60.120.700">
    <property type="entry name" value="Peptidase G1"/>
    <property type="match status" value="1"/>
</dbReference>
<comment type="caution">
    <text evidence="4">The sequence shown here is derived from an EMBL/GenBank/DDBJ whole genome shotgun (WGS) entry which is preliminary data.</text>
</comment>
<evidence type="ECO:0000256" key="2">
    <source>
        <dbReference type="SAM" id="MobiDB-lite"/>
    </source>
</evidence>
<dbReference type="GO" id="GO:0070007">
    <property type="term" value="F:glutamic-type endopeptidase activity"/>
    <property type="evidence" value="ECO:0007669"/>
    <property type="project" value="InterPro"/>
</dbReference>
<dbReference type="PRINTS" id="PR00977">
    <property type="entry name" value="SCYTLDPTASE"/>
</dbReference>
<dbReference type="CDD" id="cd13426">
    <property type="entry name" value="Peptidase_G1"/>
    <property type="match status" value="1"/>
</dbReference>
<protein>
    <submittedName>
        <fullName evidence="4">Protease</fullName>
    </submittedName>
</protein>
<evidence type="ECO:0000313" key="4">
    <source>
        <dbReference type="EMBL" id="KAK1763111.1"/>
    </source>
</evidence>
<proteinExistence type="predicted"/>
<dbReference type="SUPFAM" id="SSF49899">
    <property type="entry name" value="Concanavalin A-like lectins/glucanases"/>
    <property type="match status" value="1"/>
</dbReference>
<dbReference type="RefSeq" id="XP_060279324.1">
    <property type="nucleotide sequence ID" value="XM_060429080.1"/>
</dbReference>
<gene>
    <name evidence="4" type="ORF">QBC33DRAFT_550412</name>
</gene>
<sequence length="284" mass="30644">MKSHAFALLVPSILAWTAAAELTFSATAVHAGKQVDTSGLEFLPIPPRSHHHRNSSSPLSRSRPRPGKRAAVSYSDNWCGVSQHTTAANPITGVSGVFSTPSLTIRPSESIPQFAAAWIGIDGASCQNSLLQAGTSTVVNSNGGQSASAWWEWVPNASYSISGFPVKPGDWIDVNITTSSPTNAKIVMTNYNRDYSLTLVLNNGPELCRLDADWIIEDFDDADGQVAFPRFDDIWFEDCVATTAKGTNIGIDGAAMIYLGHDTASATCRAEQYDNENFYCYSQN</sequence>
<dbReference type="Proteomes" id="UP001244011">
    <property type="component" value="Unassembled WGS sequence"/>
</dbReference>